<accession>A0A9J6CED2</accession>
<evidence type="ECO:0000313" key="3">
    <source>
        <dbReference type="EMBL" id="KAG5680139.1"/>
    </source>
</evidence>
<dbReference type="InterPro" id="IPR019180">
    <property type="entry name" value="Oxidoreductase-like_N"/>
</dbReference>
<reference evidence="3" key="1">
    <citation type="submission" date="2021-03" db="EMBL/GenBank/DDBJ databases">
        <title>Chromosome level genome of the anhydrobiotic midge Polypedilum vanderplanki.</title>
        <authorList>
            <person name="Yoshida Y."/>
            <person name="Kikawada T."/>
            <person name="Gusev O."/>
        </authorList>
    </citation>
    <scope>NUCLEOTIDE SEQUENCE</scope>
    <source>
        <strain evidence="3">NIAS01</strain>
        <tissue evidence="3">Whole body or cell culture</tissue>
    </source>
</reference>
<feature type="region of interest" description="Disordered" evidence="1">
    <location>
        <begin position="1"/>
        <end position="28"/>
    </location>
</feature>
<dbReference type="OrthoDB" id="10064411at2759"/>
<name>A0A9J6CED2_POLVA</name>
<sequence>MSSPSSNNNNQIESKDESMTDTELPEEPTNCCMSGCENCVWKQYALDLIHLYDHSNEEAKKKIMAKIKDPTLQVFINMELQFLDHHK</sequence>
<dbReference type="EMBL" id="JADBJN010000001">
    <property type="protein sequence ID" value="KAG5680139.1"/>
    <property type="molecule type" value="Genomic_DNA"/>
</dbReference>
<dbReference type="InterPro" id="IPR039251">
    <property type="entry name" value="OXLD1"/>
</dbReference>
<feature type="compositionally biased region" description="Polar residues" evidence="1">
    <location>
        <begin position="1"/>
        <end position="12"/>
    </location>
</feature>
<organism evidence="3 4">
    <name type="scientific">Polypedilum vanderplanki</name>
    <name type="common">Sleeping chironomid midge</name>
    <dbReference type="NCBI Taxonomy" id="319348"/>
    <lineage>
        <taxon>Eukaryota</taxon>
        <taxon>Metazoa</taxon>
        <taxon>Ecdysozoa</taxon>
        <taxon>Arthropoda</taxon>
        <taxon>Hexapoda</taxon>
        <taxon>Insecta</taxon>
        <taxon>Pterygota</taxon>
        <taxon>Neoptera</taxon>
        <taxon>Endopterygota</taxon>
        <taxon>Diptera</taxon>
        <taxon>Nematocera</taxon>
        <taxon>Chironomoidea</taxon>
        <taxon>Chironomidae</taxon>
        <taxon>Chironominae</taxon>
        <taxon>Polypedilum</taxon>
        <taxon>Polypedilum</taxon>
    </lineage>
</organism>
<dbReference type="Proteomes" id="UP001107558">
    <property type="component" value="Chromosome 1"/>
</dbReference>
<proteinExistence type="predicted"/>
<dbReference type="PANTHER" id="PTHR21193:SF3">
    <property type="entry name" value="OXIDOREDUCTASE-LIKE DOMAIN-CONTAINING PROTEIN 1"/>
    <property type="match status" value="1"/>
</dbReference>
<dbReference type="Pfam" id="PF09791">
    <property type="entry name" value="Oxidored-like"/>
    <property type="match status" value="1"/>
</dbReference>
<evidence type="ECO:0000256" key="1">
    <source>
        <dbReference type="SAM" id="MobiDB-lite"/>
    </source>
</evidence>
<evidence type="ECO:0000259" key="2">
    <source>
        <dbReference type="Pfam" id="PF09791"/>
    </source>
</evidence>
<evidence type="ECO:0000313" key="4">
    <source>
        <dbReference type="Proteomes" id="UP001107558"/>
    </source>
</evidence>
<keyword evidence="4" id="KW-1185">Reference proteome</keyword>
<feature type="domain" description="Oxidoreductase-like" evidence="2">
    <location>
        <begin position="25"/>
        <end position="60"/>
    </location>
</feature>
<protein>
    <recommendedName>
        <fullName evidence="2">Oxidoreductase-like domain-containing protein</fullName>
    </recommendedName>
</protein>
<gene>
    <name evidence="3" type="ORF">PVAND_009664</name>
</gene>
<dbReference type="GO" id="GO:0005739">
    <property type="term" value="C:mitochondrion"/>
    <property type="evidence" value="ECO:0007669"/>
    <property type="project" value="TreeGrafter"/>
</dbReference>
<comment type="caution">
    <text evidence="3">The sequence shown here is derived from an EMBL/GenBank/DDBJ whole genome shotgun (WGS) entry which is preliminary data.</text>
</comment>
<dbReference type="PANTHER" id="PTHR21193">
    <property type="entry name" value="OXIDOREDUCTASE-LIKE DOMAIN-CONTAINING PROTEIN 1"/>
    <property type="match status" value="1"/>
</dbReference>
<dbReference type="AlphaFoldDB" id="A0A9J6CED2"/>